<dbReference type="SMART" id="SM00033">
    <property type="entry name" value="CH"/>
    <property type="match status" value="2"/>
</dbReference>
<evidence type="ECO:0000313" key="4">
    <source>
        <dbReference type="EMBL" id="KAL3311636.1"/>
    </source>
</evidence>
<dbReference type="InterPro" id="IPR036872">
    <property type="entry name" value="CH_dom_sf"/>
</dbReference>
<proteinExistence type="predicted"/>
<dbReference type="EMBL" id="JBJKFK010002097">
    <property type="protein sequence ID" value="KAL3311636.1"/>
    <property type="molecule type" value="Genomic_DNA"/>
</dbReference>
<dbReference type="PROSITE" id="PS00020">
    <property type="entry name" value="ACTININ_2"/>
    <property type="match status" value="1"/>
</dbReference>
<keyword evidence="5" id="KW-1185">Reference proteome</keyword>
<dbReference type="GO" id="GO:0003779">
    <property type="term" value="F:actin binding"/>
    <property type="evidence" value="ECO:0007669"/>
    <property type="project" value="UniProtKB-KW"/>
</dbReference>
<dbReference type="PANTHER" id="PTHR11915">
    <property type="entry name" value="SPECTRIN/FILAMIN RELATED CYTOSKELETAL PROTEIN"/>
    <property type="match status" value="1"/>
</dbReference>
<organism evidence="4 5">
    <name type="scientific">Cichlidogyrus casuarinus</name>
    <dbReference type="NCBI Taxonomy" id="1844966"/>
    <lineage>
        <taxon>Eukaryota</taxon>
        <taxon>Metazoa</taxon>
        <taxon>Spiralia</taxon>
        <taxon>Lophotrochozoa</taxon>
        <taxon>Platyhelminthes</taxon>
        <taxon>Monogenea</taxon>
        <taxon>Monopisthocotylea</taxon>
        <taxon>Dactylogyridea</taxon>
        <taxon>Ancyrocephalidae</taxon>
        <taxon>Cichlidogyrus</taxon>
    </lineage>
</organism>
<feature type="domain" description="Calponin-homology (CH)" evidence="3">
    <location>
        <begin position="26"/>
        <end position="159"/>
    </location>
</feature>
<dbReference type="InterPro" id="IPR001589">
    <property type="entry name" value="Actinin_actin-bd_CS"/>
</dbReference>
<sequence>MNEYLDTIAKLKEESRIKFLSDEREIGQSEIFSRWINVVITEASHLLNKIDLRALTPNLSRRFIPASIATKSTCVKDIFQDLRDGVILTILIEILSGKSLPRPTRSPLRIHLLENVAMVLDHLMCEEGVHLENIGPQDIVDGNRRLTLGLIWSIILHFEIGSVTVDQPSAPGGHFTSAKAALLLWCQLKTADYAQVRVTNFTSSWLNGLAFCALLHKHRPDLIDYQSMVLFAGPIQRLELAFTQAELHLGIPRLVDSRELIDLWWKDEKTMITLIVTWYHWMNENHKRNKIHSKLSRLLGLLVSVDKILVNYKINSAKWFIKIQRNQSELKSRMNSFALNDLDSPVYDHFRWMIDWRNEQKKSLSNDRNRMEFDAFIVRILQLKDGLNFIRIPPNFSPSIFDRAWFDLSTIEHDFAQTIFKELGRLANVSKLKNHFGRKAMLFTSWLEDNERILDDCNEADGEALEMELELLRAAADRVETLDEQGLHFRSRVSGAIMKHCAFETDSQNYATLRLDSLKQLYGKLQTKLSDEFLTHEAEGLRALCERWHKFKAKLELRGRKLAVLESSYCIVLEFMGFNGELSRRNAETQQFYKNVYEMPEHRVHKISAELRTAQHAVTQLRKQHDHIEASIRQLYPQFWLSIHSLFLDLIAHFEQLDHKLGTLMEIMHQKIKLNQQIDELLAEVNQEILWTK</sequence>
<reference evidence="4 5" key="1">
    <citation type="submission" date="2024-11" db="EMBL/GenBank/DDBJ databases">
        <title>Adaptive evolution of stress response genes in parasites aligns with host niche diversity.</title>
        <authorList>
            <person name="Hahn C."/>
            <person name="Resl P."/>
        </authorList>
    </citation>
    <scope>NUCLEOTIDE SEQUENCE [LARGE SCALE GENOMIC DNA]</scope>
    <source>
        <strain evidence="4">EGGRZ-B1_66</strain>
        <tissue evidence="4">Body</tissue>
    </source>
</reference>
<dbReference type="AlphaFoldDB" id="A0ABD2PYV1"/>
<comment type="caution">
    <text evidence="4">The sequence shown here is derived from an EMBL/GenBank/DDBJ whole genome shotgun (WGS) entry which is preliminary data.</text>
</comment>
<feature type="domain" description="Calponin-homology (CH)" evidence="3">
    <location>
        <begin position="176"/>
        <end position="283"/>
    </location>
</feature>
<keyword evidence="2" id="KW-0009">Actin-binding</keyword>
<evidence type="ECO:0000256" key="1">
    <source>
        <dbReference type="ARBA" id="ARBA00022737"/>
    </source>
</evidence>
<accession>A0ABD2PYV1</accession>
<protein>
    <submittedName>
        <fullName evidence="4">Spectrin beta chain, non-erythrocytic 1</fullName>
    </submittedName>
</protein>
<keyword evidence="1" id="KW-0677">Repeat</keyword>
<dbReference type="Gene3D" id="1.20.58.60">
    <property type="match status" value="1"/>
</dbReference>
<evidence type="ECO:0000313" key="5">
    <source>
        <dbReference type="Proteomes" id="UP001626550"/>
    </source>
</evidence>
<dbReference type="Pfam" id="PF00307">
    <property type="entry name" value="CH"/>
    <property type="match status" value="2"/>
</dbReference>
<gene>
    <name evidence="4" type="primary">SPTBN1_3</name>
    <name evidence="4" type="ORF">Ciccas_009780</name>
</gene>
<evidence type="ECO:0000256" key="2">
    <source>
        <dbReference type="ARBA" id="ARBA00023203"/>
    </source>
</evidence>
<name>A0ABD2PYV1_9PLAT</name>
<dbReference type="FunFam" id="1.10.418.10:FF:000089">
    <property type="entry name" value="Spectrin beta chain"/>
    <property type="match status" value="1"/>
</dbReference>
<evidence type="ECO:0000259" key="3">
    <source>
        <dbReference type="PROSITE" id="PS50021"/>
    </source>
</evidence>
<dbReference type="Proteomes" id="UP001626550">
    <property type="component" value="Unassembled WGS sequence"/>
</dbReference>
<dbReference type="Gene3D" id="1.10.418.10">
    <property type="entry name" value="Calponin-like domain"/>
    <property type="match status" value="2"/>
</dbReference>
<dbReference type="SUPFAM" id="SSF47576">
    <property type="entry name" value="Calponin-homology domain, CH-domain"/>
    <property type="match status" value="1"/>
</dbReference>
<dbReference type="PROSITE" id="PS50021">
    <property type="entry name" value="CH"/>
    <property type="match status" value="2"/>
</dbReference>
<dbReference type="InterPro" id="IPR001715">
    <property type="entry name" value="CH_dom"/>
</dbReference>
<feature type="non-terminal residue" evidence="4">
    <location>
        <position position="693"/>
    </location>
</feature>